<comment type="caution">
    <text evidence="4">The sequence shown here is derived from an EMBL/GenBank/DDBJ whole genome shotgun (WGS) entry which is preliminary data.</text>
</comment>
<keyword evidence="2" id="KW-0067">ATP-binding</keyword>
<accession>A0ABD3Y266</accession>
<sequence length="1426" mass="163465">MRNVFMYILTASGNKTLNGIESMRDSIFEKCDRKVKRIILKAPAGQGKSTFCRKVVHTWCSVQKKQLNIFIDDETSDRSETSGLKHEDEMLRFDVLLYICLRDISDEKTLMDVVYSQFPLDESQSHKSHIETLIGQAVNNKVLLIMDGLDEMDNSKSFIDKILQKRLYPNLTVLATTRPWKVDELSLIRPAHIDLLLDLRGFSFDNSMLFAQRMFDKYYNDESAIAKFKEDISKTDVIRSLIHVPLLLLFIVQVWYDRKSFAQTIHELYLEMLDVVVNRYMKNKKRIGKYQGMQDQKWPLESTTFNANPKLSKLSLVKHFGADFLAALCEVAYHFLINHCREASLVFDEEVLLGLLGKEGTSKLQRALDLGILSKSESRSKFCEKIRLTFLHKTVQEFLAAIYICCREDRCNMFLDSLKTFDDVLRNEQIIKFAAGISTSQCQKIFEKIYEVCDKYILEEYRMRDLSRLYIDCIKEARNETLTLKFYCIYDKCENIWKELQSALKNTLTTRIHLSYLYLQSCILNYAELDFFEFQCLTMIHLKSTTVKGKLLLSKCTHLKCLDLKDCTFDDDVLDLSESPSLEFLTLNYVKTNGKLLLSKCTNFKCLILKYCTFHDDILDLSASVCLEALILRHVTTKGKLLLSKCTHLKCLNLKNCTFDDDILDLSVSVCLKDLSLKHVTTKGKLLLPKCTHLKYFKMNTCTLDTVVLDLSESICLEDLSLKNVTTKGKLLLPKCTHLRCLKMNTCTLDTVVLDLSESICLENLSLDNVTINGKLLLSKCTHLKYLNLKNCTVYDYALDVSGSICLAYFSLENVTMKGKLSMSKCTHLKYLHLASCIVELTLLDLLECTCLESFVCDRVTLTGRGVLKCTLLKEMMLVNCNLGEFTLYISGFSIRQLFQLWNTSMANSDLNYVLDNLNNHIKLTLDNVTMSKECNEVFYSSLSKCNELRRLSIRNVDLCDALLSFYNEIHFLKLNLYNVSMSKECAEVFCKSFSKFKNLQILSIKNVNLYDARLSLEGVNYVNELNLDNVTMSKECTEVFYNSLSQCKGLVRLSIKNVDLCDVVLRLDSLQDVTLDSVTMSKECMEVFFNSLSQVTKLKKLSIKNVDLCDVVLRLDSLQDVTLDSVTMSKECKEVFFNSLSQVTKLKKLSIKNVDLCDALLSVKSGYYFCELTLEHVTMSNECKEVFYKTLSKCTKLQRLSIINMDLCDAQLILDSMYDVCEVNFDNVTMSKDHKEFFCKSLSQCKELKRLSIKNVDLCNALVSLDSVNYLNELNLDNLKMSKECKEVFCKSLSHFEGLETLSIKNMDLCDGLNELLNKKILKYITVEGVQMGTFGKVLMCKCLCQCTQLKELTLKNLDLGDELLNMNNLEMLRSLTVDNVTMCKDGYLMLCSSISMCKQLSLKNLDLGDAILSLDNLEEFELSV</sequence>
<dbReference type="SUPFAM" id="SSF52047">
    <property type="entry name" value="RNI-like"/>
    <property type="match status" value="3"/>
</dbReference>
<reference evidence="4 5" key="1">
    <citation type="submission" date="2024-11" db="EMBL/GenBank/DDBJ databases">
        <title>Chromosome-level genome assembly of the freshwater bivalve Anodonta woodiana.</title>
        <authorList>
            <person name="Chen X."/>
        </authorList>
    </citation>
    <scope>NUCLEOTIDE SEQUENCE [LARGE SCALE GENOMIC DNA]</scope>
    <source>
        <strain evidence="4">MN2024</strain>
        <tissue evidence="4">Gills</tissue>
    </source>
</reference>
<dbReference type="Gene3D" id="3.80.10.10">
    <property type="entry name" value="Ribonuclease Inhibitor"/>
    <property type="match status" value="4"/>
</dbReference>
<dbReference type="InterPro" id="IPR027417">
    <property type="entry name" value="P-loop_NTPase"/>
</dbReference>
<dbReference type="Pfam" id="PF05729">
    <property type="entry name" value="NACHT"/>
    <property type="match status" value="1"/>
</dbReference>
<evidence type="ECO:0000313" key="5">
    <source>
        <dbReference type="Proteomes" id="UP001634394"/>
    </source>
</evidence>
<keyword evidence="5" id="KW-1185">Reference proteome</keyword>
<gene>
    <name evidence="4" type="ORF">ACJMK2_004059</name>
</gene>
<evidence type="ECO:0000313" key="4">
    <source>
        <dbReference type="EMBL" id="KAL3891813.1"/>
    </source>
</evidence>
<name>A0ABD3Y266_SINWO</name>
<keyword evidence="1" id="KW-0547">Nucleotide-binding</keyword>
<dbReference type="EMBL" id="JBJQND010000001">
    <property type="protein sequence ID" value="KAL3891813.1"/>
    <property type="molecule type" value="Genomic_DNA"/>
</dbReference>
<dbReference type="PROSITE" id="PS50837">
    <property type="entry name" value="NACHT"/>
    <property type="match status" value="1"/>
</dbReference>
<dbReference type="GO" id="GO:0005524">
    <property type="term" value="F:ATP binding"/>
    <property type="evidence" value="ECO:0007669"/>
    <property type="project" value="UniProtKB-KW"/>
</dbReference>
<dbReference type="Proteomes" id="UP001634394">
    <property type="component" value="Unassembled WGS sequence"/>
</dbReference>
<dbReference type="SUPFAM" id="SSF52058">
    <property type="entry name" value="L domain-like"/>
    <property type="match status" value="1"/>
</dbReference>
<dbReference type="PANTHER" id="PTHR46312:SF2">
    <property type="entry name" value="NUCLEOTIDE-BINDING OLIGOMERIZATION DOMAIN-CONTAINING PROTEIN 2-LIKE"/>
    <property type="match status" value="1"/>
</dbReference>
<evidence type="ECO:0000256" key="1">
    <source>
        <dbReference type="ARBA" id="ARBA00022741"/>
    </source>
</evidence>
<protein>
    <recommendedName>
        <fullName evidence="3">NACHT domain-containing protein</fullName>
    </recommendedName>
</protein>
<dbReference type="Gene3D" id="3.40.50.300">
    <property type="entry name" value="P-loop containing nucleotide triphosphate hydrolases"/>
    <property type="match status" value="1"/>
</dbReference>
<feature type="domain" description="NACHT" evidence="3">
    <location>
        <begin position="36"/>
        <end position="179"/>
    </location>
</feature>
<dbReference type="PANTHER" id="PTHR46312">
    <property type="entry name" value="NACHT DOMAIN-CONTAINING PROTEIN"/>
    <property type="match status" value="1"/>
</dbReference>
<dbReference type="InterPro" id="IPR032675">
    <property type="entry name" value="LRR_dom_sf"/>
</dbReference>
<evidence type="ECO:0000259" key="3">
    <source>
        <dbReference type="PROSITE" id="PS50837"/>
    </source>
</evidence>
<evidence type="ECO:0000256" key="2">
    <source>
        <dbReference type="ARBA" id="ARBA00022840"/>
    </source>
</evidence>
<dbReference type="InterPro" id="IPR007111">
    <property type="entry name" value="NACHT_NTPase"/>
</dbReference>
<dbReference type="SUPFAM" id="SSF52540">
    <property type="entry name" value="P-loop containing nucleoside triphosphate hydrolases"/>
    <property type="match status" value="1"/>
</dbReference>
<proteinExistence type="predicted"/>
<organism evidence="4 5">
    <name type="scientific">Sinanodonta woodiana</name>
    <name type="common">Chinese pond mussel</name>
    <name type="synonym">Anodonta woodiana</name>
    <dbReference type="NCBI Taxonomy" id="1069815"/>
    <lineage>
        <taxon>Eukaryota</taxon>
        <taxon>Metazoa</taxon>
        <taxon>Spiralia</taxon>
        <taxon>Lophotrochozoa</taxon>
        <taxon>Mollusca</taxon>
        <taxon>Bivalvia</taxon>
        <taxon>Autobranchia</taxon>
        <taxon>Heteroconchia</taxon>
        <taxon>Palaeoheterodonta</taxon>
        <taxon>Unionida</taxon>
        <taxon>Unionoidea</taxon>
        <taxon>Unionidae</taxon>
        <taxon>Unioninae</taxon>
        <taxon>Sinanodonta</taxon>
    </lineage>
</organism>